<comment type="caution">
    <text evidence="2">The sequence shown here is derived from an EMBL/GenBank/DDBJ whole genome shotgun (WGS) entry which is preliminary data.</text>
</comment>
<name>A0AAD4XI44_9MAGN</name>
<feature type="transmembrane region" description="Helical" evidence="1">
    <location>
        <begin position="104"/>
        <end position="127"/>
    </location>
</feature>
<dbReference type="Proteomes" id="UP001202328">
    <property type="component" value="Unassembled WGS sequence"/>
</dbReference>
<keyword evidence="1" id="KW-0472">Membrane</keyword>
<feature type="transmembrane region" description="Helical" evidence="1">
    <location>
        <begin position="31"/>
        <end position="50"/>
    </location>
</feature>
<dbReference type="EMBL" id="JAJJMB010009125">
    <property type="protein sequence ID" value="KAI3916229.1"/>
    <property type="molecule type" value="Genomic_DNA"/>
</dbReference>
<keyword evidence="1" id="KW-0812">Transmembrane</keyword>
<accession>A0AAD4XI44</accession>
<protein>
    <submittedName>
        <fullName evidence="2">Uncharacterized protein</fullName>
    </submittedName>
</protein>
<keyword evidence="1" id="KW-1133">Transmembrane helix</keyword>
<sequence>MSSKSYHVLILFVALCMYGFTIPSWSTLQMIQLGFFVCAFIVNFGIQLVISPMKYQAMDEELELEAEVRLISCNDRDGWSKKILDKKQQKIAALTKKIGMLESLYMVANFLTLFLCCGGSYCTLQIARNQLHH</sequence>
<evidence type="ECO:0000313" key="2">
    <source>
        <dbReference type="EMBL" id="KAI3916229.1"/>
    </source>
</evidence>
<organism evidence="2 3">
    <name type="scientific">Papaver atlanticum</name>
    <dbReference type="NCBI Taxonomy" id="357466"/>
    <lineage>
        <taxon>Eukaryota</taxon>
        <taxon>Viridiplantae</taxon>
        <taxon>Streptophyta</taxon>
        <taxon>Embryophyta</taxon>
        <taxon>Tracheophyta</taxon>
        <taxon>Spermatophyta</taxon>
        <taxon>Magnoliopsida</taxon>
        <taxon>Ranunculales</taxon>
        <taxon>Papaveraceae</taxon>
        <taxon>Papaveroideae</taxon>
        <taxon>Papaver</taxon>
    </lineage>
</organism>
<proteinExistence type="predicted"/>
<feature type="transmembrane region" description="Helical" evidence="1">
    <location>
        <begin position="7"/>
        <end position="25"/>
    </location>
</feature>
<keyword evidence="3" id="KW-1185">Reference proteome</keyword>
<dbReference type="AlphaFoldDB" id="A0AAD4XI44"/>
<evidence type="ECO:0000256" key="1">
    <source>
        <dbReference type="SAM" id="Phobius"/>
    </source>
</evidence>
<evidence type="ECO:0000313" key="3">
    <source>
        <dbReference type="Proteomes" id="UP001202328"/>
    </source>
</evidence>
<gene>
    <name evidence="2" type="ORF">MKW98_004670</name>
</gene>
<reference evidence="2" key="1">
    <citation type="submission" date="2022-04" db="EMBL/GenBank/DDBJ databases">
        <title>A functionally conserved STORR gene fusion in Papaver species that diverged 16.8 million years ago.</title>
        <authorList>
            <person name="Catania T."/>
        </authorList>
    </citation>
    <scope>NUCLEOTIDE SEQUENCE</scope>
    <source>
        <strain evidence="2">S-188037</strain>
    </source>
</reference>